<dbReference type="GO" id="GO:0005524">
    <property type="term" value="F:ATP binding"/>
    <property type="evidence" value="ECO:0007669"/>
    <property type="project" value="UniProtKB-KW"/>
</dbReference>
<dbReference type="InterPro" id="IPR045355">
    <property type="entry name" value="PolyA_pol_cat_su"/>
</dbReference>
<evidence type="ECO:0000256" key="1">
    <source>
        <dbReference type="ARBA" id="ARBA00004328"/>
    </source>
</evidence>
<dbReference type="EMBL" id="MN740319">
    <property type="protein sequence ID" value="QHT99957.1"/>
    <property type="molecule type" value="Genomic_DNA"/>
</dbReference>
<keyword evidence="2" id="KW-0507">mRNA processing</keyword>
<accession>A0A6C0J7J3</accession>
<dbReference type="GO" id="GO:0006397">
    <property type="term" value="P:mRNA processing"/>
    <property type="evidence" value="ECO:0007669"/>
    <property type="project" value="UniProtKB-KW"/>
</dbReference>
<dbReference type="Pfam" id="PF19244">
    <property type="entry name" value="Poly_A_pol_cat"/>
    <property type="match status" value="1"/>
</dbReference>
<keyword evidence="4" id="KW-0547">Nucleotide-binding</keyword>
<dbReference type="GO" id="GO:0044423">
    <property type="term" value="C:virion component"/>
    <property type="evidence" value="ECO:0007669"/>
    <property type="project" value="UniProtKB-KW"/>
</dbReference>
<dbReference type="GO" id="GO:0016740">
    <property type="term" value="F:transferase activity"/>
    <property type="evidence" value="ECO:0007669"/>
    <property type="project" value="UniProtKB-KW"/>
</dbReference>
<organism evidence="9">
    <name type="scientific">viral metagenome</name>
    <dbReference type="NCBI Taxonomy" id="1070528"/>
    <lineage>
        <taxon>unclassified sequences</taxon>
        <taxon>metagenomes</taxon>
        <taxon>organismal metagenomes</taxon>
    </lineage>
</organism>
<keyword evidence="5" id="KW-0067">ATP-binding</keyword>
<evidence type="ECO:0000256" key="6">
    <source>
        <dbReference type="ARBA" id="ARBA00022844"/>
    </source>
</evidence>
<evidence type="ECO:0000256" key="3">
    <source>
        <dbReference type="ARBA" id="ARBA00022679"/>
    </source>
</evidence>
<evidence type="ECO:0000313" key="9">
    <source>
        <dbReference type="EMBL" id="QHT99957.1"/>
    </source>
</evidence>
<evidence type="ECO:0000256" key="7">
    <source>
        <dbReference type="ARBA" id="ARBA00023163"/>
    </source>
</evidence>
<feature type="domain" description="Poly(A) polymerase catalytic subunit" evidence="8">
    <location>
        <begin position="31"/>
        <end position="159"/>
    </location>
</feature>
<comment type="subcellular location">
    <subcellularLocation>
        <location evidence="1">Virion</location>
    </subcellularLocation>
</comment>
<proteinExistence type="predicted"/>
<evidence type="ECO:0000256" key="2">
    <source>
        <dbReference type="ARBA" id="ARBA00022664"/>
    </source>
</evidence>
<keyword evidence="3" id="KW-0808">Transferase</keyword>
<dbReference type="AlphaFoldDB" id="A0A6C0J7J3"/>
<reference evidence="9" key="1">
    <citation type="journal article" date="2020" name="Nature">
        <title>Giant virus diversity and host interactions through global metagenomics.</title>
        <authorList>
            <person name="Schulz F."/>
            <person name="Roux S."/>
            <person name="Paez-Espino D."/>
            <person name="Jungbluth S."/>
            <person name="Walsh D.A."/>
            <person name="Denef V.J."/>
            <person name="McMahon K.D."/>
            <person name="Konstantinidis K.T."/>
            <person name="Eloe-Fadrosh E.A."/>
            <person name="Kyrpides N.C."/>
            <person name="Woyke T."/>
        </authorList>
    </citation>
    <scope>NUCLEOTIDE SEQUENCE</scope>
    <source>
        <strain evidence="9">GVMAG-M-3300025778-1</strain>
    </source>
</reference>
<sequence>MDTLETLVQEIELENKREEASDPAVKKMLGVVEEFLKHHRVMCYGGTAINNLLPKSEQFYDSSTEIPDYDFFSETPQQHAMMIADQLVKLNLPNIEVKPGMHLGTFKVFADFHGIADITHMDKPIFEKLWKENVVHGGIHYVTPNFLRMSMYLELSRPKGDVSRWKKVYTRLQLLNKHHPMTCPGNFPLPKDLEERTKKDVIRMLKHHDVILMGFSAASQHAEKTVWVTPVVLLANKDTIETLTKGKKVTVKEGSEILPTRHDVVEHGDVTMSFYETQACHSYHMTRDRIKVASIPTLLQFFFAYLYTDAHADEVSRILCVADRLVELATHDKGRTFPLLTPRECLGHQETLIEMKKHRSEVFKQVSKDRSSPDFMRSFFSYVPPLSKTEKNNLTKRVHKL</sequence>
<evidence type="ECO:0000259" key="8">
    <source>
        <dbReference type="Pfam" id="PF19244"/>
    </source>
</evidence>
<name>A0A6C0J7J3_9ZZZZ</name>
<evidence type="ECO:0000256" key="5">
    <source>
        <dbReference type="ARBA" id="ARBA00022840"/>
    </source>
</evidence>
<keyword evidence="6" id="KW-0946">Virion</keyword>
<protein>
    <recommendedName>
        <fullName evidence="8">Poly(A) polymerase catalytic subunit domain-containing protein</fullName>
    </recommendedName>
</protein>
<keyword evidence="7" id="KW-0804">Transcription</keyword>
<evidence type="ECO:0000256" key="4">
    <source>
        <dbReference type="ARBA" id="ARBA00022741"/>
    </source>
</evidence>